<dbReference type="Gene3D" id="3.30.350.10">
    <property type="entry name" value="Subtilisin inhibitor-like"/>
    <property type="match status" value="1"/>
</dbReference>
<proteinExistence type="predicted"/>
<dbReference type="Proteomes" id="UP000182652">
    <property type="component" value="Unassembled WGS sequence"/>
</dbReference>
<evidence type="ECO:0000313" key="2">
    <source>
        <dbReference type="Proteomes" id="UP000182652"/>
    </source>
</evidence>
<reference evidence="1 2" key="1">
    <citation type="submission" date="2016-10" db="EMBL/GenBank/DDBJ databases">
        <authorList>
            <person name="de Groot N.N."/>
        </authorList>
    </citation>
    <scope>NUCLEOTIDE SEQUENCE [LARGE SCALE GENOMIC DNA]</scope>
    <source>
        <strain evidence="1 2">DSM 10495</strain>
    </source>
</reference>
<evidence type="ECO:0000313" key="1">
    <source>
        <dbReference type="EMBL" id="SEC86648.1"/>
    </source>
</evidence>
<protein>
    <recommendedName>
        <fullName evidence="3">Serine protease inhibitor</fullName>
    </recommendedName>
</protein>
<name>A0A1H4W1R2_9MICC</name>
<keyword evidence="2" id="KW-1185">Reference proteome</keyword>
<dbReference type="GO" id="GO:0004867">
    <property type="term" value="F:serine-type endopeptidase inhibitor activity"/>
    <property type="evidence" value="ECO:0007669"/>
    <property type="project" value="InterPro"/>
</dbReference>
<accession>A0A1H4W1R2</accession>
<gene>
    <name evidence="1" type="ORF">SAMN04489745_3373</name>
</gene>
<dbReference type="EMBL" id="FNSN01000004">
    <property type="protein sequence ID" value="SEC86648.1"/>
    <property type="molecule type" value="Genomic_DNA"/>
</dbReference>
<dbReference type="AlphaFoldDB" id="A0A1H4W1R2"/>
<dbReference type="InterPro" id="IPR036819">
    <property type="entry name" value="Subtilisin_inhibitor-like_sf"/>
</dbReference>
<dbReference type="SUPFAM" id="SSF55399">
    <property type="entry name" value="Subtilisin inhibitor"/>
    <property type="match status" value="1"/>
</dbReference>
<organism evidence="1 2">
    <name type="scientific">Arthrobacter woluwensis</name>
    <dbReference type="NCBI Taxonomy" id="156980"/>
    <lineage>
        <taxon>Bacteria</taxon>
        <taxon>Bacillati</taxon>
        <taxon>Actinomycetota</taxon>
        <taxon>Actinomycetes</taxon>
        <taxon>Micrococcales</taxon>
        <taxon>Micrococcaceae</taxon>
        <taxon>Arthrobacter</taxon>
    </lineage>
</organism>
<sequence>MTSMDLTVTLAPAAGAPEVTFRLVGGPDGPGPASTVPDPHAAYDAVVRHGERLLLPALPRQGAAVSEARPVFGGEQRAHVTGTLEGRPVDRRFSRSDSRETARWDALAPLLGGSEA</sequence>
<dbReference type="STRING" id="156980.SAMN04489745_3373"/>
<dbReference type="RefSeq" id="WP_066214733.1">
    <property type="nucleotide sequence ID" value="NZ_FNSN01000004.1"/>
</dbReference>
<evidence type="ECO:0008006" key="3">
    <source>
        <dbReference type="Google" id="ProtNLM"/>
    </source>
</evidence>